<organism evidence="1 2">
    <name type="scientific">Cinchona calisaya</name>
    <dbReference type="NCBI Taxonomy" id="153742"/>
    <lineage>
        <taxon>Eukaryota</taxon>
        <taxon>Viridiplantae</taxon>
        <taxon>Streptophyta</taxon>
        <taxon>Embryophyta</taxon>
        <taxon>Tracheophyta</taxon>
        <taxon>Spermatophyta</taxon>
        <taxon>Magnoliopsida</taxon>
        <taxon>eudicotyledons</taxon>
        <taxon>Gunneridae</taxon>
        <taxon>Pentapetalae</taxon>
        <taxon>asterids</taxon>
        <taxon>lamiids</taxon>
        <taxon>Gentianales</taxon>
        <taxon>Rubiaceae</taxon>
        <taxon>Cinchonoideae</taxon>
        <taxon>Cinchoneae</taxon>
        <taxon>Cinchona</taxon>
    </lineage>
</organism>
<comment type="caution">
    <text evidence="1">The sequence shown here is derived from an EMBL/GenBank/DDBJ whole genome shotgun (WGS) entry which is preliminary data.</text>
</comment>
<accession>A0ABD2ZDY4</accession>
<dbReference type="EMBL" id="JBJUIK010000010">
    <property type="protein sequence ID" value="KAL3516480.1"/>
    <property type="molecule type" value="Genomic_DNA"/>
</dbReference>
<reference evidence="1 2" key="1">
    <citation type="submission" date="2024-11" db="EMBL/GenBank/DDBJ databases">
        <title>A near-complete genome assembly of Cinchona calisaya.</title>
        <authorList>
            <person name="Lian D.C."/>
            <person name="Zhao X.W."/>
            <person name="Wei L."/>
        </authorList>
    </citation>
    <scope>NUCLEOTIDE SEQUENCE [LARGE SCALE GENOMIC DNA]</scope>
    <source>
        <tissue evidence="1">Nenye</tissue>
    </source>
</reference>
<dbReference type="AlphaFoldDB" id="A0ABD2ZDY4"/>
<evidence type="ECO:0000313" key="2">
    <source>
        <dbReference type="Proteomes" id="UP001630127"/>
    </source>
</evidence>
<dbReference type="Proteomes" id="UP001630127">
    <property type="component" value="Unassembled WGS sequence"/>
</dbReference>
<proteinExistence type="predicted"/>
<gene>
    <name evidence="1" type="ORF">ACH5RR_023382</name>
</gene>
<sequence>MAVFSRDASPLETAIAGTNSKSRHLPHRRLRNPACLLPVAGQLIHYASSPQPITLPTKINLYHIPPLRSLQFSHLLPIHRTHMMRFLWLVLSKVYAKVVVCPNFN</sequence>
<name>A0ABD2ZDY4_9GENT</name>
<evidence type="ECO:0000313" key="1">
    <source>
        <dbReference type="EMBL" id="KAL3516480.1"/>
    </source>
</evidence>
<keyword evidence="2" id="KW-1185">Reference proteome</keyword>
<protein>
    <submittedName>
        <fullName evidence="1">Uncharacterized protein</fullName>
    </submittedName>
</protein>